<dbReference type="HOGENOM" id="CLU_2061505_0_0_1"/>
<dbReference type="AlphaFoldDB" id="A0A0D2C1G3"/>
<sequence>MNTPSLSDVSGESQFPPDQCPHVALLGLLDANLLLDHHALQQAAGHGGLEVPPTACRVHEPPPLTELFVVVCRESDLTDVGDELWQRSVKNRQVGEVADVGVAHQDFSQLLHAFEVSGV</sequence>
<keyword evidence="2" id="KW-1185">Reference proteome</keyword>
<dbReference type="EMBL" id="KN847335">
    <property type="protein sequence ID" value="KIW43517.1"/>
    <property type="molecule type" value="Genomic_DNA"/>
</dbReference>
<dbReference type="VEuPathDB" id="FungiDB:PV06_04611"/>
<gene>
    <name evidence="1" type="ORF">PV06_04611</name>
</gene>
<protein>
    <submittedName>
        <fullName evidence="1">Uncharacterized protein</fullName>
    </submittedName>
</protein>
<dbReference type="GeneID" id="27356685"/>
<reference evidence="1 2" key="1">
    <citation type="submission" date="2015-01" db="EMBL/GenBank/DDBJ databases">
        <title>The Genome Sequence of Exophiala oligosperma CBS72588.</title>
        <authorList>
            <consortium name="The Broad Institute Genomics Platform"/>
            <person name="Cuomo C."/>
            <person name="de Hoog S."/>
            <person name="Gorbushina A."/>
            <person name="Stielow B."/>
            <person name="Teixiera M."/>
            <person name="Abouelleil A."/>
            <person name="Chapman S.B."/>
            <person name="Priest M."/>
            <person name="Young S.K."/>
            <person name="Wortman J."/>
            <person name="Nusbaum C."/>
            <person name="Birren B."/>
        </authorList>
    </citation>
    <scope>NUCLEOTIDE SEQUENCE [LARGE SCALE GENOMIC DNA]</scope>
    <source>
        <strain evidence="1 2">CBS 72588</strain>
    </source>
</reference>
<name>A0A0D2C1G3_9EURO</name>
<proteinExistence type="predicted"/>
<evidence type="ECO:0000313" key="1">
    <source>
        <dbReference type="EMBL" id="KIW43517.1"/>
    </source>
</evidence>
<organism evidence="1 2">
    <name type="scientific">Exophiala oligosperma</name>
    <dbReference type="NCBI Taxonomy" id="215243"/>
    <lineage>
        <taxon>Eukaryota</taxon>
        <taxon>Fungi</taxon>
        <taxon>Dikarya</taxon>
        <taxon>Ascomycota</taxon>
        <taxon>Pezizomycotina</taxon>
        <taxon>Eurotiomycetes</taxon>
        <taxon>Chaetothyriomycetidae</taxon>
        <taxon>Chaetothyriales</taxon>
        <taxon>Herpotrichiellaceae</taxon>
        <taxon>Exophiala</taxon>
    </lineage>
</organism>
<evidence type="ECO:0000313" key="2">
    <source>
        <dbReference type="Proteomes" id="UP000053342"/>
    </source>
</evidence>
<dbReference type="RefSeq" id="XP_016263733.1">
    <property type="nucleotide sequence ID" value="XM_016405527.1"/>
</dbReference>
<accession>A0A0D2C1G3</accession>
<dbReference type="Proteomes" id="UP000053342">
    <property type="component" value="Unassembled WGS sequence"/>
</dbReference>